<keyword evidence="1" id="KW-0472">Membrane</keyword>
<organism evidence="2 3">
    <name type="scientific">Tritonibacter aquimaris</name>
    <dbReference type="NCBI Taxonomy" id="2663379"/>
    <lineage>
        <taxon>Bacteria</taxon>
        <taxon>Pseudomonadati</taxon>
        <taxon>Pseudomonadota</taxon>
        <taxon>Alphaproteobacteria</taxon>
        <taxon>Rhodobacterales</taxon>
        <taxon>Paracoccaceae</taxon>
        <taxon>Tritonibacter</taxon>
    </lineage>
</organism>
<dbReference type="EMBL" id="WIXK01000019">
    <property type="protein sequence ID" value="MQY44451.1"/>
    <property type="molecule type" value="Genomic_DNA"/>
</dbReference>
<evidence type="ECO:0000313" key="2">
    <source>
        <dbReference type="EMBL" id="MQY44451.1"/>
    </source>
</evidence>
<accession>A0A844B307</accession>
<feature type="transmembrane region" description="Helical" evidence="1">
    <location>
        <begin position="56"/>
        <end position="76"/>
    </location>
</feature>
<sequence length="282" mass="31676">MAPQIKFLEFWKLCIKNAFRGSYLVICGWAGPPISIIVTIIQSYNLVPKGFTFLDTNIAVVVPVLATVLFFTIRLIREPVLHYRASQRDVSRLSARLHPSLKFSIKDPEGTDECTWVTNQTMGGYRTHHPHLNYANALCLLVENTSAVRVGPCVGVLFEASRLEEGQWVKIGLDEPVRLAWSTNAPEEHLQAFIEPEMTARLWIASINYNGYTWLIRDLNNLHSVQHTIFGEAGTYRASIQVSDGTSEPTRIQIELTTSPDQSRHHMHPGIVVAQKVPFSAA</sequence>
<keyword evidence="1" id="KW-1133">Transmembrane helix</keyword>
<evidence type="ECO:0000313" key="3">
    <source>
        <dbReference type="Proteomes" id="UP000436694"/>
    </source>
</evidence>
<gene>
    <name evidence="2" type="ORF">GG681_17545</name>
</gene>
<protein>
    <submittedName>
        <fullName evidence="2">Uncharacterized protein</fullName>
    </submittedName>
</protein>
<dbReference type="RefSeq" id="WP_153549343.1">
    <property type="nucleotide sequence ID" value="NZ_WIXK01000019.1"/>
</dbReference>
<proteinExistence type="predicted"/>
<dbReference type="AlphaFoldDB" id="A0A844B307"/>
<reference evidence="2 3" key="1">
    <citation type="submission" date="2019-10" db="EMBL/GenBank/DDBJ databases">
        <title>Epibacterium sp. nov., isolated from seawater.</title>
        <authorList>
            <person name="Zhang X."/>
            <person name="Li N."/>
        </authorList>
    </citation>
    <scope>NUCLEOTIDE SEQUENCE [LARGE SCALE GENOMIC DNA]</scope>
    <source>
        <strain evidence="2 3">SM1969</strain>
    </source>
</reference>
<feature type="transmembrane region" description="Helical" evidence="1">
    <location>
        <begin position="21"/>
        <end position="44"/>
    </location>
</feature>
<comment type="caution">
    <text evidence="2">The sequence shown here is derived from an EMBL/GenBank/DDBJ whole genome shotgun (WGS) entry which is preliminary data.</text>
</comment>
<name>A0A844B307_9RHOB</name>
<keyword evidence="3" id="KW-1185">Reference proteome</keyword>
<dbReference type="Proteomes" id="UP000436694">
    <property type="component" value="Unassembled WGS sequence"/>
</dbReference>
<evidence type="ECO:0000256" key="1">
    <source>
        <dbReference type="SAM" id="Phobius"/>
    </source>
</evidence>
<keyword evidence="1" id="KW-0812">Transmembrane</keyword>